<feature type="transmembrane region" description="Helical" evidence="1">
    <location>
        <begin position="58"/>
        <end position="77"/>
    </location>
</feature>
<sequence length="107" mass="11777">MKNMKYVGLLGVIFGVLLSRFLGNYFGNSSQVMAMFVVVTCALFIIIALFVKKFYLGAIIMLSITLPLIIGAIGMYLDNLYMILGGIVLFFVTLIIAVVIAKRATEK</sequence>
<proteinExistence type="predicted"/>
<evidence type="ECO:0000256" key="1">
    <source>
        <dbReference type="SAM" id="Phobius"/>
    </source>
</evidence>
<comment type="caution">
    <text evidence="2">The sequence shown here is derived from an EMBL/GenBank/DDBJ whole genome shotgun (WGS) entry which is preliminary data.</text>
</comment>
<keyword evidence="1" id="KW-0472">Membrane</keyword>
<evidence type="ECO:0000313" key="3">
    <source>
        <dbReference type="Proteomes" id="UP000623681"/>
    </source>
</evidence>
<keyword evidence="1" id="KW-0812">Transmembrane</keyword>
<protein>
    <submittedName>
        <fullName evidence="2">Uncharacterized protein</fullName>
    </submittedName>
</protein>
<dbReference type="EMBL" id="JAESWA010000022">
    <property type="protein sequence ID" value="MBL4932372.1"/>
    <property type="molecule type" value="Genomic_DNA"/>
</dbReference>
<evidence type="ECO:0000313" key="2">
    <source>
        <dbReference type="EMBL" id="MBL4932372.1"/>
    </source>
</evidence>
<accession>A0A937FHH3</accession>
<gene>
    <name evidence="2" type="ORF">JK634_11185</name>
</gene>
<name>A0A937FHH3_9CLOT</name>
<feature type="transmembrane region" description="Helical" evidence="1">
    <location>
        <begin position="33"/>
        <end position="51"/>
    </location>
</feature>
<keyword evidence="3" id="KW-1185">Reference proteome</keyword>
<organism evidence="2 3">
    <name type="scientific">Clostridium paridis</name>
    <dbReference type="NCBI Taxonomy" id="2803863"/>
    <lineage>
        <taxon>Bacteria</taxon>
        <taxon>Bacillati</taxon>
        <taxon>Bacillota</taxon>
        <taxon>Clostridia</taxon>
        <taxon>Eubacteriales</taxon>
        <taxon>Clostridiaceae</taxon>
        <taxon>Clostridium</taxon>
    </lineage>
</organism>
<dbReference type="RefSeq" id="WP_202767734.1">
    <property type="nucleotide sequence ID" value="NZ_JAESWA010000022.1"/>
</dbReference>
<reference evidence="2" key="1">
    <citation type="submission" date="2021-01" db="EMBL/GenBank/DDBJ databases">
        <title>Genome public.</title>
        <authorList>
            <person name="Liu C."/>
            <person name="Sun Q."/>
        </authorList>
    </citation>
    <scope>NUCLEOTIDE SEQUENCE</scope>
    <source>
        <strain evidence="2">YIM B02565</strain>
    </source>
</reference>
<feature type="transmembrane region" description="Helical" evidence="1">
    <location>
        <begin position="83"/>
        <end position="101"/>
    </location>
</feature>
<keyword evidence="1" id="KW-1133">Transmembrane helix</keyword>
<dbReference type="Proteomes" id="UP000623681">
    <property type="component" value="Unassembled WGS sequence"/>
</dbReference>
<dbReference type="AlphaFoldDB" id="A0A937FHH3"/>